<gene>
    <name evidence="1" type="ORF">HannXRQ_Chr17g0561671</name>
</gene>
<sequence>MILRSSIGSFDQTCSVWVYIPMQCVENRQMHTDRKREFLRAFCPKTHTHTREFAKYICEHCACNRNLSFALIQWC</sequence>
<dbReference type="InParanoid" id="A0A251RT09"/>
<protein>
    <submittedName>
        <fullName evidence="1">Uncharacterized protein</fullName>
    </submittedName>
</protein>
<organism evidence="1 2">
    <name type="scientific">Helianthus annuus</name>
    <name type="common">Common sunflower</name>
    <dbReference type="NCBI Taxonomy" id="4232"/>
    <lineage>
        <taxon>Eukaryota</taxon>
        <taxon>Viridiplantae</taxon>
        <taxon>Streptophyta</taxon>
        <taxon>Embryophyta</taxon>
        <taxon>Tracheophyta</taxon>
        <taxon>Spermatophyta</taxon>
        <taxon>Magnoliopsida</taxon>
        <taxon>eudicotyledons</taxon>
        <taxon>Gunneridae</taxon>
        <taxon>Pentapetalae</taxon>
        <taxon>asterids</taxon>
        <taxon>campanulids</taxon>
        <taxon>Asterales</taxon>
        <taxon>Asteraceae</taxon>
        <taxon>Asteroideae</taxon>
        <taxon>Heliantheae alliance</taxon>
        <taxon>Heliantheae</taxon>
        <taxon>Helianthus</taxon>
    </lineage>
</organism>
<reference evidence="2" key="1">
    <citation type="journal article" date="2017" name="Nature">
        <title>The sunflower genome provides insights into oil metabolism, flowering and Asterid evolution.</title>
        <authorList>
            <person name="Badouin H."/>
            <person name="Gouzy J."/>
            <person name="Grassa C.J."/>
            <person name="Murat F."/>
            <person name="Staton S.E."/>
            <person name="Cottret L."/>
            <person name="Lelandais-Briere C."/>
            <person name="Owens G.L."/>
            <person name="Carrere S."/>
            <person name="Mayjonade B."/>
            <person name="Legrand L."/>
            <person name="Gill N."/>
            <person name="Kane N.C."/>
            <person name="Bowers J.E."/>
            <person name="Hubner S."/>
            <person name="Bellec A."/>
            <person name="Berard A."/>
            <person name="Berges H."/>
            <person name="Blanchet N."/>
            <person name="Boniface M.C."/>
            <person name="Brunel D."/>
            <person name="Catrice O."/>
            <person name="Chaidir N."/>
            <person name="Claudel C."/>
            <person name="Donnadieu C."/>
            <person name="Faraut T."/>
            <person name="Fievet G."/>
            <person name="Helmstetter N."/>
            <person name="King M."/>
            <person name="Knapp S.J."/>
            <person name="Lai Z."/>
            <person name="Le Paslier M.C."/>
            <person name="Lippi Y."/>
            <person name="Lorenzon L."/>
            <person name="Mandel J.R."/>
            <person name="Marage G."/>
            <person name="Marchand G."/>
            <person name="Marquand E."/>
            <person name="Bret-Mestries E."/>
            <person name="Morien E."/>
            <person name="Nambeesan S."/>
            <person name="Nguyen T."/>
            <person name="Pegot-Espagnet P."/>
            <person name="Pouilly N."/>
            <person name="Raftis F."/>
            <person name="Sallet E."/>
            <person name="Schiex T."/>
            <person name="Thomas J."/>
            <person name="Vandecasteele C."/>
            <person name="Vares D."/>
            <person name="Vear F."/>
            <person name="Vautrin S."/>
            <person name="Crespi M."/>
            <person name="Mangin B."/>
            <person name="Burke J.M."/>
            <person name="Salse J."/>
            <person name="Munos S."/>
            <person name="Vincourt P."/>
            <person name="Rieseberg L.H."/>
            <person name="Langlade N.B."/>
        </authorList>
    </citation>
    <scope>NUCLEOTIDE SEQUENCE [LARGE SCALE GENOMIC DNA]</scope>
    <source>
        <strain evidence="2">cv. SF193</strain>
    </source>
</reference>
<dbReference type="Proteomes" id="UP000215914">
    <property type="component" value="Chromosome 17"/>
</dbReference>
<keyword evidence="2" id="KW-1185">Reference proteome</keyword>
<accession>A0A251RT09</accession>
<proteinExistence type="predicted"/>
<evidence type="ECO:0000313" key="1">
    <source>
        <dbReference type="EMBL" id="OTF87427.1"/>
    </source>
</evidence>
<name>A0A251RT09_HELAN</name>
<evidence type="ECO:0000313" key="2">
    <source>
        <dbReference type="Proteomes" id="UP000215914"/>
    </source>
</evidence>
<dbReference type="AlphaFoldDB" id="A0A251RT09"/>
<dbReference type="EMBL" id="CM007906">
    <property type="protein sequence ID" value="OTF87427.1"/>
    <property type="molecule type" value="Genomic_DNA"/>
</dbReference>